<keyword evidence="4" id="KW-1015">Disulfide bond</keyword>
<keyword evidence="3 7" id="KW-0472">Membrane</keyword>
<sequence length="344" mass="38398">MKMTNFGILAFASAASASRVAEEIFWNVDNSRFANEYALDVNLEDKVDIYCPQYSSAAADDRTETFSTDKHYQTIYMVSEESFNSCRLGDFRSFKKIMTCSQPVREKKFTVKFQEVSPSPFGLEFKPDQDYFFISTSDGDLENLDQKADGVCFSHSMKMRIAVHRGDETGIQRITESTIESYSNDFEQDSDKSSTVQFLEPEMEKQEALPNAMIIGIVVGLLLVVLSVIIFLLARRVFMAGKGSDSFPTMSDYQSSYVEKYDPSLSPQSMLNYSAGYQGAPHMNNSPSGAIVDLYPAGRVGVASPQSYAAVHIPQPVSEHAEFSYFDGSQVPRLSSRTNDIVMV</sequence>
<proteinExistence type="inferred from homology"/>
<evidence type="ECO:0000256" key="2">
    <source>
        <dbReference type="ARBA" id="ARBA00022729"/>
    </source>
</evidence>
<feature type="domain" description="Ephrin RBD" evidence="10">
    <location>
        <begin position="19"/>
        <end position="163"/>
    </location>
</feature>
<evidence type="ECO:0000313" key="12">
    <source>
        <dbReference type="Proteomes" id="UP000001307"/>
    </source>
</evidence>
<evidence type="ECO:0000256" key="7">
    <source>
        <dbReference type="RuleBase" id="RU004375"/>
    </source>
</evidence>
<evidence type="ECO:0000256" key="5">
    <source>
        <dbReference type="ARBA" id="ARBA00023180"/>
    </source>
</evidence>
<comment type="subcellular location">
    <subcellularLocation>
        <location evidence="1">Membrane</location>
    </subcellularLocation>
</comment>
<dbReference type="PANTHER" id="PTHR11304">
    <property type="entry name" value="EPHRIN"/>
    <property type="match status" value="1"/>
</dbReference>
<evidence type="ECO:0000256" key="4">
    <source>
        <dbReference type="ARBA" id="ARBA00023157"/>
    </source>
</evidence>
<dbReference type="EMBL" id="FN653123">
    <property type="protein sequence ID" value="CBY19914.1"/>
    <property type="molecule type" value="Genomic_DNA"/>
</dbReference>
<comment type="similarity">
    <text evidence="6 7">Belongs to the ephrin family.</text>
</comment>
<dbReference type="GO" id="GO:0048013">
    <property type="term" value="P:ephrin receptor signaling pathway"/>
    <property type="evidence" value="ECO:0007669"/>
    <property type="project" value="TreeGrafter"/>
</dbReference>
<evidence type="ECO:0000259" key="10">
    <source>
        <dbReference type="PROSITE" id="PS51551"/>
    </source>
</evidence>
<keyword evidence="2 9" id="KW-0732">Signal</keyword>
<feature type="signal peptide" evidence="9">
    <location>
        <begin position="1"/>
        <end position="17"/>
    </location>
</feature>
<keyword evidence="5" id="KW-0325">Glycoprotein</keyword>
<dbReference type="Gene3D" id="2.60.40.420">
    <property type="entry name" value="Cupredoxins - blue copper proteins"/>
    <property type="match status" value="1"/>
</dbReference>
<dbReference type="PANTHER" id="PTHR11304:SF29">
    <property type="entry name" value="EPHRIN"/>
    <property type="match status" value="1"/>
</dbReference>
<dbReference type="GO" id="GO:0005886">
    <property type="term" value="C:plasma membrane"/>
    <property type="evidence" value="ECO:0007669"/>
    <property type="project" value="TreeGrafter"/>
</dbReference>
<reference evidence="11" key="1">
    <citation type="journal article" date="2010" name="Science">
        <title>Plasticity of animal genome architecture unmasked by rapid evolution of a pelagic tunicate.</title>
        <authorList>
            <person name="Denoeud F."/>
            <person name="Henriet S."/>
            <person name="Mungpakdee S."/>
            <person name="Aury J.M."/>
            <person name="Da Silva C."/>
            <person name="Brinkmann H."/>
            <person name="Mikhaleva J."/>
            <person name="Olsen L.C."/>
            <person name="Jubin C."/>
            <person name="Canestro C."/>
            <person name="Bouquet J.M."/>
            <person name="Danks G."/>
            <person name="Poulain J."/>
            <person name="Campsteijn C."/>
            <person name="Adamski M."/>
            <person name="Cross I."/>
            <person name="Yadetie F."/>
            <person name="Muffato M."/>
            <person name="Louis A."/>
            <person name="Butcher S."/>
            <person name="Tsagkogeorga G."/>
            <person name="Konrad A."/>
            <person name="Singh S."/>
            <person name="Jensen M.F."/>
            <person name="Cong E.H."/>
            <person name="Eikeseth-Otteraa H."/>
            <person name="Noel B."/>
            <person name="Anthouard V."/>
            <person name="Porcel B.M."/>
            <person name="Kachouri-Lafond R."/>
            <person name="Nishino A."/>
            <person name="Ugolini M."/>
            <person name="Chourrout P."/>
            <person name="Nishida H."/>
            <person name="Aasland R."/>
            <person name="Huzurbazar S."/>
            <person name="Westhof E."/>
            <person name="Delsuc F."/>
            <person name="Lehrach H."/>
            <person name="Reinhardt R."/>
            <person name="Weissenbach J."/>
            <person name="Roy S.W."/>
            <person name="Artiguenave F."/>
            <person name="Postlethwait J.H."/>
            <person name="Manak J.R."/>
            <person name="Thompson E.M."/>
            <person name="Jaillon O."/>
            <person name="Du Pasquier L."/>
            <person name="Boudinot P."/>
            <person name="Liberles D.A."/>
            <person name="Volff J.N."/>
            <person name="Philippe H."/>
            <person name="Lenhard B."/>
            <person name="Roest Crollius H."/>
            <person name="Wincker P."/>
            <person name="Chourrout D."/>
        </authorList>
    </citation>
    <scope>NUCLEOTIDE SEQUENCE [LARGE SCALE GENOMIC DNA]</scope>
</reference>
<dbReference type="SUPFAM" id="SSF49503">
    <property type="entry name" value="Cupredoxins"/>
    <property type="match status" value="1"/>
</dbReference>
<dbReference type="InterPro" id="IPR001799">
    <property type="entry name" value="Ephrin_RBD"/>
</dbReference>
<keyword evidence="8" id="KW-1133">Transmembrane helix</keyword>
<protein>
    <recommendedName>
        <fullName evidence="10">Ephrin RBD domain-containing protein</fullName>
    </recommendedName>
</protein>
<dbReference type="Proteomes" id="UP000001307">
    <property type="component" value="Unassembled WGS sequence"/>
</dbReference>
<dbReference type="PRINTS" id="PR01347">
    <property type="entry name" value="EPHRIN"/>
</dbReference>
<dbReference type="GO" id="GO:0046875">
    <property type="term" value="F:ephrin receptor binding"/>
    <property type="evidence" value="ECO:0007669"/>
    <property type="project" value="TreeGrafter"/>
</dbReference>
<dbReference type="PROSITE" id="PS51551">
    <property type="entry name" value="EPHRIN_RBD_2"/>
    <property type="match status" value="1"/>
</dbReference>
<dbReference type="GO" id="GO:0007411">
    <property type="term" value="P:axon guidance"/>
    <property type="evidence" value="ECO:0007669"/>
    <property type="project" value="TreeGrafter"/>
</dbReference>
<dbReference type="AlphaFoldDB" id="E4XRS2"/>
<feature type="transmembrane region" description="Helical" evidence="8">
    <location>
        <begin position="212"/>
        <end position="234"/>
    </location>
</feature>
<evidence type="ECO:0000256" key="6">
    <source>
        <dbReference type="PROSITE-ProRule" id="PRU00884"/>
    </source>
</evidence>
<evidence type="ECO:0000256" key="1">
    <source>
        <dbReference type="ARBA" id="ARBA00004370"/>
    </source>
</evidence>
<dbReference type="InterPro" id="IPR008972">
    <property type="entry name" value="Cupredoxin"/>
</dbReference>
<name>E4XRS2_OIKDI</name>
<comment type="caution">
    <text evidence="6">Lacks conserved residue(s) required for the propagation of feature annotation.</text>
</comment>
<evidence type="ECO:0000256" key="3">
    <source>
        <dbReference type="ARBA" id="ARBA00023136"/>
    </source>
</evidence>
<evidence type="ECO:0000256" key="9">
    <source>
        <dbReference type="SAM" id="SignalP"/>
    </source>
</evidence>
<dbReference type="OrthoDB" id="6250301at2759"/>
<evidence type="ECO:0000313" key="11">
    <source>
        <dbReference type="EMBL" id="CBY19914.1"/>
    </source>
</evidence>
<keyword evidence="12" id="KW-1185">Reference proteome</keyword>
<feature type="chain" id="PRO_5003192891" description="Ephrin RBD domain-containing protein" evidence="9">
    <location>
        <begin position="18"/>
        <end position="344"/>
    </location>
</feature>
<dbReference type="CDD" id="cd02675">
    <property type="entry name" value="Ephrin_ectodomain"/>
    <property type="match status" value="1"/>
</dbReference>
<accession>E4XRS2</accession>
<gene>
    <name evidence="11" type="ORF">GSOID_T00001862001</name>
</gene>
<organism evidence="11">
    <name type="scientific">Oikopleura dioica</name>
    <name type="common">Tunicate</name>
    <dbReference type="NCBI Taxonomy" id="34765"/>
    <lineage>
        <taxon>Eukaryota</taxon>
        <taxon>Metazoa</taxon>
        <taxon>Chordata</taxon>
        <taxon>Tunicata</taxon>
        <taxon>Appendicularia</taxon>
        <taxon>Copelata</taxon>
        <taxon>Oikopleuridae</taxon>
        <taxon>Oikopleura</taxon>
    </lineage>
</organism>
<dbReference type="Pfam" id="PF00812">
    <property type="entry name" value="Ephrin"/>
    <property type="match status" value="1"/>
</dbReference>
<dbReference type="InterPro" id="IPR031328">
    <property type="entry name" value="Ephrin"/>
</dbReference>
<evidence type="ECO:0000256" key="8">
    <source>
        <dbReference type="SAM" id="Phobius"/>
    </source>
</evidence>
<keyword evidence="8" id="KW-0812">Transmembrane</keyword>
<dbReference type="InParanoid" id="E4XRS2"/>